<dbReference type="InterPro" id="IPR044861">
    <property type="entry name" value="IPNS-like_FE2OG_OXY"/>
</dbReference>
<keyword evidence="4" id="KW-1185">Reference proteome</keyword>
<dbReference type="SUPFAM" id="SSF51197">
    <property type="entry name" value="Clavaminate synthase-like"/>
    <property type="match status" value="1"/>
</dbReference>
<dbReference type="Proteomes" id="UP001159364">
    <property type="component" value="Linkage Group LG09"/>
</dbReference>
<feature type="region of interest" description="Disordered" evidence="1">
    <location>
        <begin position="258"/>
        <end position="287"/>
    </location>
</feature>
<accession>A0AAV8STB3</accession>
<dbReference type="InterPro" id="IPR027443">
    <property type="entry name" value="IPNS-like_sf"/>
</dbReference>
<reference evidence="3 4" key="1">
    <citation type="submission" date="2021-09" db="EMBL/GenBank/DDBJ databases">
        <title>Genomic insights and catalytic innovation underlie evolution of tropane alkaloids biosynthesis.</title>
        <authorList>
            <person name="Wang Y.-J."/>
            <person name="Tian T."/>
            <person name="Huang J.-P."/>
            <person name="Huang S.-X."/>
        </authorList>
    </citation>
    <scope>NUCLEOTIDE SEQUENCE [LARGE SCALE GENOMIC DNA]</scope>
    <source>
        <strain evidence="3">KIB-2018</strain>
        <tissue evidence="3">Leaf</tissue>
    </source>
</reference>
<evidence type="ECO:0000256" key="1">
    <source>
        <dbReference type="SAM" id="MobiDB-lite"/>
    </source>
</evidence>
<dbReference type="Pfam" id="PF03171">
    <property type="entry name" value="2OG-FeII_Oxy"/>
    <property type="match status" value="1"/>
</dbReference>
<sequence>MNNPPPPEVVFPEDGSTTSSNTNNLVVRALEEHGCFMAKYKKLELCHENLFRRLTMIFNLPPGTKERNVSDIPDFSYEQNHPVLRPLYESFGIREATSQEDTQNFITSMWPGGNNDIRNDILAYTRTAAVLEDMVRQIVFDHYGVRHDFQTGYIFRMMKYKEEVRLGCSDRTNRMEFLAVLDLNKVDGLEMKYNGQWFQIDVKPSTFLIMAGRPLEDWSNGRIHPPELRVRMHRIAEERYSVGLFSYYDKGKIDKGKIDKGKIDKGKIDKGRIDKGKTEASKKQVGN</sequence>
<evidence type="ECO:0000313" key="3">
    <source>
        <dbReference type="EMBL" id="KAJ8755199.1"/>
    </source>
</evidence>
<evidence type="ECO:0000313" key="4">
    <source>
        <dbReference type="Proteomes" id="UP001159364"/>
    </source>
</evidence>
<feature type="region of interest" description="Disordered" evidence="1">
    <location>
        <begin position="1"/>
        <end position="20"/>
    </location>
</feature>
<dbReference type="PANTHER" id="PTHR47990">
    <property type="entry name" value="2-OXOGLUTARATE (2OG) AND FE(II)-DEPENDENT OXYGENASE SUPERFAMILY PROTEIN-RELATED"/>
    <property type="match status" value="1"/>
</dbReference>
<proteinExistence type="predicted"/>
<comment type="caution">
    <text evidence="3">The sequence shown here is derived from an EMBL/GenBank/DDBJ whole genome shotgun (WGS) entry which is preliminary data.</text>
</comment>
<dbReference type="EMBL" id="JAIWQS010000009">
    <property type="protein sequence ID" value="KAJ8755199.1"/>
    <property type="molecule type" value="Genomic_DNA"/>
</dbReference>
<protein>
    <recommendedName>
        <fullName evidence="2">Isopenicillin N synthase-like Fe(2+) 2OG dioxygenase domain-containing protein</fullName>
    </recommendedName>
</protein>
<dbReference type="Gene3D" id="2.60.120.330">
    <property type="entry name" value="B-lactam Antibiotic, Isopenicillin N Synthase, Chain"/>
    <property type="match status" value="1"/>
</dbReference>
<evidence type="ECO:0000259" key="2">
    <source>
        <dbReference type="Pfam" id="PF03171"/>
    </source>
</evidence>
<gene>
    <name evidence="3" type="ORF">K2173_018997</name>
</gene>
<feature type="domain" description="Isopenicillin N synthase-like Fe(2+) 2OG dioxygenase" evidence="2">
    <location>
        <begin position="176"/>
        <end position="245"/>
    </location>
</feature>
<name>A0AAV8STB3_9ROSI</name>
<dbReference type="AlphaFoldDB" id="A0AAV8STB3"/>
<organism evidence="3 4">
    <name type="scientific">Erythroxylum novogranatense</name>
    <dbReference type="NCBI Taxonomy" id="1862640"/>
    <lineage>
        <taxon>Eukaryota</taxon>
        <taxon>Viridiplantae</taxon>
        <taxon>Streptophyta</taxon>
        <taxon>Embryophyta</taxon>
        <taxon>Tracheophyta</taxon>
        <taxon>Spermatophyta</taxon>
        <taxon>Magnoliopsida</taxon>
        <taxon>eudicotyledons</taxon>
        <taxon>Gunneridae</taxon>
        <taxon>Pentapetalae</taxon>
        <taxon>rosids</taxon>
        <taxon>fabids</taxon>
        <taxon>Malpighiales</taxon>
        <taxon>Erythroxylaceae</taxon>
        <taxon>Erythroxylum</taxon>
    </lineage>
</organism>
<dbReference type="InterPro" id="IPR050231">
    <property type="entry name" value="Iron_ascorbate_oxido_reductase"/>
</dbReference>